<feature type="transmembrane region" description="Helical" evidence="1">
    <location>
        <begin position="42"/>
        <end position="60"/>
    </location>
</feature>
<keyword evidence="1" id="KW-0812">Transmembrane</keyword>
<accession>A0A2H0RET5</accession>
<evidence type="ECO:0000313" key="3">
    <source>
        <dbReference type="Proteomes" id="UP000228767"/>
    </source>
</evidence>
<organism evidence="2 3">
    <name type="scientific">Candidatus Vogelbacteria bacterium CG10_big_fil_rev_8_21_14_0_10_51_16</name>
    <dbReference type="NCBI Taxonomy" id="1975045"/>
    <lineage>
        <taxon>Bacteria</taxon>
        <taxon>Candidatus Vogeliibacteriota</taxon>
    </lineage>
</organism>
<feature type="transmembrane region" description="Helical" evidence="1">
    <location>
        <begin position="12"/>
        <end position="30"/>
    </location>
</feature>
<dbReference type="PANTHER" id="PTHR36844:SF1">
    <property type="entry name" value="PROTEASE PRSW"/>
    <property type="match status" value="1"/>
</dbReference>
<comment type="caution">
    <text evidence="2">The sequence shown here is derived from an EMBL/GenBank/DDBJ whole genome shotgun (WGS) entry which is preliminary data.</text>
</comment>
<protein>
    <recommendedName>
        <fullName evidence="4">Protease PrsW</fullName>
    </recommendedName>
</protein>
<sequence length="237" mass="25704">MAPELTLSSAIIYSFIGGLLPALFWLIFWLQEDKIHPEPKGVIALAFVAGMGSVAVALHLELLLAHVFPPGVIRVTLWAASEELVKYWAASYAAMRHNKAFDEPVDAMIYLITAALGFAAAENALFIFGAISEFPATVTVLSGSLRFVGASLLHVLASATVGAFIAFSFYKSSIVKFEYILGGLFAATALHTIFNLLILQLESAGQQPLTLAVFSLVWLGIIMLIFFFEKVKALFKS</sequence>
<dbReference type="GO" id="GO:0008233">
    <property type="term" value="F:peptidase activity"/>
    <property type="evidence" value="ECO:0007669"/>
    <property type="project" value="InterPro"/>
</dbReference>
<feature type="transmembrane region" description="Helical" evidence="1">
    <location>
        <begin position="107"/>
        <end position="131"/>
    </location>
</feature>
<keyword evidence="1" id="KW-1133">Transmembrane helix</keyword>
<name>A0A2H0RET5_9BACT</name>
<dbReference type="AlphaFoldDB" id="A0A2H0RET5"/>
<evidence type="ECO:0000313" key="2">
    <source>
        <dbReference type="EMBL" id="PIR45062.1"/>
    </source>
</evidence>
<dbReference type="PANTHER" id="PTHR36844">
    <property type="entry name" value="PROTEASE PRSW"/>
    <property type="match status" value="1"/>
</dbReference>
<dbReference type="EMBL" id="PCYI01000007">
    <property type="protein sequence ID" value="PIR45062.1"/>
    <property type="molecule type" value="Genomic_DNA"/>
</dbReference>
<feature type="transmembrane region" description="Helical" evidence="1">
    <location>
        <begin position="177"/>
        <end position="197"/>
    </location>
</feature>
<evidence type="ECO:0008006" key="4">
    <source>
        <dbReference type="Google" id="ProtNLM"/>
    </source>
</evidence>
<feature type="transmembrane region" description="Helical" evidence="1">
    <location>
        <begin position="209"/>
        <end position="228"/>
    </location>
</feature>
<gene>
    <name evidence="2" type="ORF">COV10_01440</name>
</gene>
<feature type="transmembrane region" description="Helical" evidence="1">
    <location>
        <begin position="151"/>
        <end position="170"/>
    </location>
</feature>
<proteinExistence type="predicted"/>
<evidence type="ECO:0000256" key="1">
    <source>
        <dbReference type="SAM" id="Phobius"/>
    </source>
</evidence>
<reference evidence="2 3" key="1">
    <citation type="submission" date="2017-09" db="EMBL/GenBank/DDBJ databases">
        <title>Depth-based differentiation of microbial function through sediment-hosted aquifers and enrichment of novel symbionts in the deep terrestrial subsurface.</title>
        <authorList>
            <person name="Probst A.J."/>
            <person name="Ladd B."/>
            <person name="Jarett J.K."/>
            <person name="Geller-Mcgrath D.E."/>
            <person name="Sieber C.M."/>
            <person name="Emerson J.B."/>
            <person name="Anantharaman K."/>
            <person name="Thomas B.C."/>
            <person name="Malmstrom R."/>
            <person name="Stieglmeier M."/>
            <person name="Klingl A."/>
            <person name="Woyke T."/>
            <person name="Ryan C.M."/>
            <person name="Banfield J.F."/>
        </authorList>
    </citation>
    <scope>NUCLEOTIDE SEQUENCE [LARGE SCALE GENOMIC DNA]</scope>
    <source>
        <strain evidence="2">CG10_big_fil_rev_8_21_14_0_10_51_16</strain>
    </source>
</reference>
<keyword evidence="1" id="KW-0472">Membrane</keyword>
<dbReference type="Pfam" id="PF13367">
    <property type="entry name" value="PrsW-protease"/>
    <property type="match status" value="1"/>
</dbReference>
<dbReference type="Proteomes" id="UP000228767">
    <property type="component" value="Unassembled WGS sequence"/>
</dbReference>
<dbReference type="InterPro" id="IPR026898">
    <property type="entry name" value="PrsW"/>
</dbReference>